<dbReference type="PANTHER" id="PTHR31142:SF1">
    <property type="entry name" value="TOBAMOVIRUS MULTIPLICATION PROTEIN 1"/>
    <property type="match status" value="1"/>
</dbReference>
<evidence type="ECO:0000313" key="10">
    <source>
        <dbReference type="Proteomes" id="UP001443914"/>
    </source>
</evidence>
<evidence type="ECO:0000256" key="3">
    <source>
        <dbReference type="ARBA" id="ARBA00022554"/>
    </source>
</evidence>
<protein>
    <recommendedName>
        <fullName evidence="8">THH1/TOM1/TOM3 domain-containing protein</fullName>
    </recommendedName>
</protein>
<dbReference type="InterPro" id="IPR040226">
    <property type="entry name" value="THH1/TOM1/TOM3"/>
</dbReference>
<evidence type="ECO:0000256" key="4">
    <source>
        <dbReference type="ARBA" id="ARBA00022692"/>
    </source>
</evidence>
<dbReference type="InterPro" id="IPR009457">
    <property type="entry name" value="THH1/TOM1/TOM3_dom"/>
</dbReference>
<dbReference type="GO" id="GO:0009705">
    <property type="term" value="C:plant-type vacuole membrane"/>
    <property type="evidence" value="ECO:0007669"/>
    <property type="project" value="TreeGrafter"/>
</dbReference>
<dbReference type="AlphaFoldDB" id="A0AAW1L162"/>
<evidence type="ECO:0000259" key="8">
    <source>
        <dbReference type="Pfam" id="PF06454"/>
    </source>
</evidence>
<keyword evidence="3" id="KW-0926">Vacuole</keyword>
<organism evidence="9 10">
    <name type="scientific">Saponaria officinalis</name>
    <name type="common">Common soapwort</name>
    <name type="synonym">Lychnis saponaria</name>
    <dbReference type="NCBI Taxonomy" id="3572"/>
    <lineage>
        <taxon>Eukaryota</taxon>
        <taxon>Viridiplantae</taxon>
        <taxon>Streptophyta</taxon>
        <taxon>Embryophyta</taxon>
        <taxon>Tracheophyta</taxon>
        <taxon>Spermatophyta</taxon>
        <taxon>Magnoliopsida</taxon>
        <taxon>eudicotyledons</taxon>
        <taxon>Gunneridae</taxon>
        <taxon>Pentapetalae</taxon>
        <taxon>Caryophyllales</taxon>
        <taxon>Caryophyllaceae</taxon>
        <taxon>Caryophylleae</taxon>
        <taxon>Saponaria</taxon>
    </lineage>
</organism>
<dbReference type="Pfam" id="PF06454">
    <property type="entry name" value="THH1_TOM1-3_dom"/>
    <property type="match status" value="1"/>
</dbReference>
<evidence type="ECO:0000256" key="2">
    <source>
        <dbReference type="ARBA" id="ARBA00006779"/>
    </source>
</evidence>
<dbReference type="EMBL" id="JBDFQZ010000005">
    <property type="protein sequence ID" value="KAK9726582.1"/>
    <property type="molecule type" value="Genomic_DNA"/>
</dbReference>
<evidence type="ECO:0000256" key="1">
    <source>
        <dbReference type="ARBA" id="ARBA00004128"/>
    </source>
</evidence>
<evidence type="ECO:0000256" key="7">
    <source>
        <dbReference type="SAM" id="Phobius"/>
    </source>
</evidence>
<evidence type="ECO:0000256" key="6">
    <source>
        <dbReference type="ARBA" id="ARBA00023136"/>
    </source>
</evidence>
<reference evidence="9" key="1">
    <citation type="submission" date="2024-03" db="EMBL/GenBank/DDBJ databases">
        <title>WGS assembly of Saponaria officinalis var. Norfolk2.</title>
        <authorList>
            <person name="Jenkins J."/>
            <person name="Shu S."/>
            <person name="Grimwood J."/>
            <person name="Barry K."/>
            <person name="Goodstein D."/>
            <person name="Schmutz J."/>
            <person name="Leebens-Mack J."/>
            <person name="Osbourn A."/>
        </authorList>
    </citation>
    <scope>NUCLEOTIDE SEQUENCE [LARGE SCALE GENOMIC DNA]</scope>
    <source>
        <strain evidence="9">JIC</strain>
    </source>
</reference>
<accession>A0AAW1L162</accession>
<keyword evidence="5 7" id="KW-1133">Transmembrane helix</keyword>
<sequence length="173" mass="19549">MSQVFIAVVSFIATLGFLLYGGRLFFMLRRFPIESKGRRKKLHEVDEVLIRVTWLWTAIWRCYHELDQLQLSASPVFSFAALCSHFRLFSTPFFDGATVSRDAAFRTRPFYSAEGASEESIRSIPSNPLSMSFPALPVVPLFGSCLSWLSGHQPEYLSHVCLEPFCSNAIDVG</sequence>
<comment type="caution">
    <text evidence="9">The sequence shown here is derived from an EMBL/GenBank/DDBJ whole genome shotgun (WGS) entry which is preliminary data.</text>
</comment>
<feature type="transmembrane region" description="Helical" evidence="7">
    <location>
        <begin position="6"/>
        <end position="26"/>
    </location>
</feature>
<dbReference type="PANTHER" id="PTHR31142">
    <property type="entry name" value="TOBAMOVIRUS MULTIPLICATION PROTEIN 1-LIKE ISOFORM X1"/>
    <property type="match status" value="1"/>
</dbReference>
<dbReference type="Proteomes" id="UP001443914">
    <property type="component" value="Unassembled WGS sequence"/>
</dbReference>
<comment type="similarity">
    <text evidence="2">Belongs to the plant tobamovirus multiplication TOM1 protein family.</text>
</comment>
<feature type="domain" description="THH1/TOM1/TOM3" evidence="8">
    <location>
        <begin position="2"/>
        <end position="49"/>
    </location>
</feature>
<gene>
    <name evidence="9" type="ORF">RND81_05G224800</name>
</gene>
<keyword evidence="10" id="KW-1185">Reference proteome</keyword>
<proteinExistence type="inferred from homology"/>
<keyword evidence="4 7" id="KW-0812">Transmembrane</keyword>
<evidence type="ECO:0000313" key="9">
    <source>
        <dbReference type="EMBL" id="KAK9726582.1"/>
    </source>
</evidence>
<evidence type="ECO:0000256" key="5">
    <source>
        <dbReference type="ARBA" id="ARBA00022989"/>
    </source>
</evidence>
<keyword evidence="6 7" id="KW-0472">Membrane</keyword>
<comment type="subcellular location">
    <subcellularLocation>
        <location evidence="1">Vacuole membrane</location>
        <topology evidence="1">Multi-pass membrane protein</topology>
    </subcellularLocation>
</comment>
<name>A0AAW1L162_SAPOF</name>